<feature type="domain" description="General secretion pathway GspH" evidence="12">
    <location>
        <begin position="55"/>
        <end position="150"/>
    </location>
</feature>
<organism evidence="13 14">
    <name type="scientific">Verminephrobacter aporrectodeae subsp. tuberculatae</name>
    <dbReference type="NCBI Taxonomy" id="1110392"/>
    <lineage>
        <taxon>Bacteria</taxon>
        <taxon>Pseudomonadati</taxon>
        <taxon>Pseudomonadota</taxon>
        <taxon>Betaproteobacteria</taxon>
        <taxon>Burkholderiales</taxon>
        <taxon>Comamonadaceae</taxon>
        <taxon>Verminephrobacter</taxon>
    </lineage>
</organism>
<evidence type="ECO:0000256" key="1">
    <source>
        <dbReference type="ARBA" id="ARBA00004377"/>
    </source>
</evidence>
<dbReference type="PROSITE" id="PS00409">
    <property type="entry name" value="PROKAR_NTER_METHYL"/>
    <property type="match status" value="1"/>
</dbReference>
<accession>A0ABT3KT80</accession>
<keyword evidence="7 11" id="KW-1133">Transmembrane helix</keyword>
<name>A0ABT3KT80_9BURK</name>
<comment type="caution">
    <text evidence="13">The sequence shown here is derived from an EMBL/GenBank/DDBJ whole genome shotgun (WGS) entry which is preliminary data.</text>
</comment>
<protein>
    <recommendedName>
        <fullName evidence="2">Type II secretion system protein H</fullName>
    </recommendedName>
    <alternativeName>
        <fullName evidence="10">General secretion pathway protein H</fullName>
    </alternativeName>
</protein>
<dbReference type="SUPFAM" id="SSF54523">
    <property type="entry name" value="Pili subunits"/>
    <property type="match status" value="1"/>
</dbReference>
<keyword evidence="4" id="KW-0488">Methylation</keyword>
<keyword evidence="8 11" id="KW-0472">Membrane</keyword>
<dbReference type="NCBIfam" id="TIGR02532">
    <property type="entry name" value="IV_pilin_GFxxxE"/>
    <property type="match status" value="1"/>
</dbReference>
<keyword evidence="3" id="KW-1003">Cell membrane</keyword>
<dbReference type="InterPro" id="IPR022346">
    <property type="entry name" value="T2SS_GspH"/>
</dbReference>
<dbReference type="Pfam" id="PF12019">
    <property type="entry name" value="GspH"/>
    <property type="match status" value="1"/>
</dbReference>
<evidence type="ECO:0000256" key="7">
    <source>
        <dbReference type="ARBA" id="ARBA00022989"/>
    </source>
</evidence>
<keyword evidence="14" id="KW-1185">Reference proteome</keyword>
<proteinExistence type="inferred from homology"/>
<dbReference type="InterPro" id="IPR045584">
    <property type="entry name" value="Pilin-like"/>
</dbReference>
<dbReference type="RefSeq" id="WP_265282179.1">
    <property type="nucleotide sequence ID" value="NZ_QZCW01000002.1"/>
</dbReference>
<evidence type="ECO:0000256" key="4">
    <source>
        <dbReference type="ARBA" id="ARBA00022481"/>
    </source>
</evidence>
<dbReference type="Pfam" id="PF07963">
    <property type="entry name" value="N_methyl"/>
    <property type="match status" value="1"/>
</dbReference>
<evidence type="ECO:0000256" key="5">
    <source>
        <dbReference type="ARBA" id="ARBA00022519"/>
    </source>
</evidence>
<evidence type="ECO:0000256" key="11">
    <source>
        <dbReference type="SAM" id="Phobius"/>
    </source>
</evidence>
<evidence type="ECO:0000259" key="12">
    <source>
        <dbReference type="Pfam" id="PF12019"/>
    </source>
</evidence>
<comment type="subcellular location">
    <subcellularLocation>
        <location evidence="1">Cell inner membrane</location>
        <topology evidence="1">Single-pass membrane protein</topology>
    </subcellularLocation>
</comment>
<evidence type="ECO:0000256" key="9">
    <source>
        <dbReference type="ARBA" id="ARBA00025772"/>
    </source>
</evidence>
<reference evidence="14" key="1">
    <citation type="submission" date="2023-07" db="EMBL/GenBank/DDBJ databases">
        <title>Verminephrobacter genomes.</title>
        <authorList>
            <person name="Lund M.B."/>
        </authorList>
    </citation>
    <scope>NUCLEOTIDE SEQUENCE [LARGE SCALE GENOMIC DNA]</scope>
    <source>
        <strain evidence="14">AtM5-05</strain>
    </source>
</reference>
<dbReference type="Gene3D" id="3.30.700.10">
    <property type="entry name" value="Glycoprotein, Type 4 Pilin"/>
    <property type="match status" value="1"/>
</dbReference>
<keyword evidence="6 11" id="KW-0812">Transmembrane</keyword>
<evidence type="ECO:0000256" key="10">
    <source>
        <dbReference type="ARBA" id="ARBA00030775"/>
    </source>
</evidence>
<feature type="transmembrane region" description="Helical" evidence="11">
    <location>
        <begin position="20"/>
        <end position="45"/>
    </location>
</feature>
<evidence type="ECO:0000256" key="3">
    <source>
        <dbReference type="ARBA" id="ARBA00022475"/>
    </source>
</evidence>
<dbReference type="EMBL" id="QZCW01000002">
    <property type="protein sequence ID" value="MCW5321537.1"/>
    <property type="molecule type" value="Genomic_DNA"/>
</dbReference>
<comment type="similarity">
    <text evidence="9">Belongs to the GSP H family.</text>
</comment>
<evidence type="ECO:0000313" key="13">
    <source>
        <dbReference type="EMBL" id="MCW5321537.1"/>
    </source>
</evidence>
<evidence type="ECO:0000313" key="14">
    <source>
        <dbReference type="Proteomes" id="UP001208935"/>
    </source>
</evidence>
<evidence type="ECO:0000256" key="2">
    <source>
        <dbReference type="ARBA" id="ARBA00021549"/>
    </source>
</evidence>
<gene>
    <name evidence="13" type="primary">gspH</name>
    <name evidence="13" type="ORF">D5039_10355</name>
</gene>
<sequence>MNRPPRAVDRRRVLHHGFTLLELLVVLVVAAITVSVVGVVGQGMLERSRYHQTLRDVVSQLKQAQELSVRDGRPIAVGYQPQTRQLVVDGRACLDIPEALQVRWEAAESSPGATPASGATLFVFLAEGGAQGGLLAVSRGAQGMAFRVNWLLGTVEQTALDPP</sequence>
<dbReference type="Proteomes" id="UP001208935">
    <property type="component" value="Unassembled WGS sequence"/>
</dbReference>
<keyword evidence="5" id="KW-0997">Cell inner membrane</keyword>
<evidence type="ECO:0000256" key="8">
    <source>
        <dbReference type="ARBA" id="ARBA00023136"/>
    </source>
</evidence>
<evidence type="ECO:0000256" key="6">
    <source>
        <dbReference type="ARBA" id="ARBA00022692"/>
    </source>
</evidence>
<dbReference type="InterPro" id="IPR012902">
    <property type="entry name" value="N_methyl_site"/>
</dbReference>